<keyword evidence="5" id="KW-0863">Zinc-finger</keyword>
<dbReference type="Pfam" id="PF01485">
    <property type="entry name" value="IBR"/>
    <property type="match status" value="1"/>
</dbReference>
<feature type="region of interest" description="Disordered" evidence="8">
    <location>
        <begin position="195"/>
        <end position="217"/>
    </location>
</feature>
<evidence type="ECO:0000256" key="6">
    <source>
        <dbReference type="ARBA" id="ARBA00022786"/>
    </source>
</evidence>
<keyword evidence="7" id="KW-0862">Zinc</keyword>
<dbReference type="GO" id="GO:0097039">
    <property type="term" value="P:protein linear polyubiquitination"/>
    <property type="evidence" value="ECO:0007669"/>
    <property type="project" value="TreeGrafter"/>
</dbReference>
<evidence type="ECO:0000256" key="5">
    <source>
        <dbReference type="ARBA" id="ARBA00022771"/>
    </source>
</evidence>
<gene>
    <name evidence="10" type="ORF">COCSUDRAFT_61912</name>
</gene>
<dbReference type="Gene3D" id="1.20.120.1750">
    <property type="match status" value="1"/>
</dbReference>
<protein>
    <recommendedName>
        <fullName evidence="9">RING-type domain-containing protein</fullName>
    </recommendedName>
</protein>
<dbReference type="RefSeq" id="XP_005649027.1">
    <property type="nucleotide sequence ID" value="XM_005648970.1"/>
</dbReference>
<evidence type="ECO:0000256" key="3">
    <source>
        <dbReference type="ARBA" id="ARBA00022723"/>
    </source>
</evidence>
<dbReference type="PROSITE" id="PS51873">
    <property type="entry name" value="TRIAD"/>
    <property type="match status" value="1"/>
</dbReference>
<sequence length="444" mass="47113">MTRPAHLDDDIVCLSDAQADPPIVSTGNLKQAARKTRASTVAQLQNERRDKGRQRAFVDLTKDEDDINSIALGSNGKHLAAGKNAAPHNDDSDAVELLPDEARAVISEDLEDLITANADSEAGPFESDVAAGRETGTFSCMICYDDHPMEDCFVASINCAFPILCPICQARGDPTCIKCERRRTDAAAAAAAADGDVDIPGGAGGGGGPPGGSGGGPPSAWCCSLDADITLLLSVEEEERYLENSLKAATNTCPDLLPCPQPDCPGVAVAGHEDDSPRLVCNVCKHNWCKACEVAWHEGKSCDDHIRERGEVAADAEFRKYEKKHTVKRCPFCNHGLMKISGCDHITCAGCKTAMCWRCLQRYADCARTRCNGYIPALPAALPGMAPGDAGWAGQLQQVIAGAFGAALGEENPNNGVSFPVAAAAAPMARRRGGFFSRPMRARW</sequence>
<name>I0Z1G4_COCSC</name>
<comment type="pathway">
    <text evidence="1">Protein modification; protein ubiquitination.</text>
</comment>
<evidence type="ECO:0000259" key="9">
    <source>
        <dbReference type="PROSITE" id="PS51873"/>
    </source>
</evidence>
<keyword evidence="3" id="KW-0479">Metal-binding</keyword>
<dbReference type="GO" id="GO:0004842">
    <property type="term" value="F:ubiquitin-protein transferase activity"/>
    <property type="evidence" value="ECO:0007669"/>
    <property type="project" value="TreeGrafter"/>
</dbReference>
<keyword evidence="2" id="KW-0808">Transferase</keyword>
<evidence type="ECO:0000256" key="7">
    <source>
        <dbReference type="ARBA" id="ARBA00022833"/>
    </source>
</evidence>
<dbReference type="PANTHER" id="PTHR22770">
    <property type="entry name" value="UBIQUITIN CONJUGATING ENZYME 7 INTERACTING PROTEIN-RELATED"/>
    <property type="match status" value="1"/>
</dbReference>
<dbReference type="KEGG" id="csl:COCSUDRAFT_61912"/>
<dbReference type="CDD" id="cd20335">
    <property type="entry name" value="BRcat_RBR"/>
    <property type="match status" value="1"/>
</dbReference>
<evidence type="ECO:0000313" key="11">
    <source>
        <dbReference type="Proteomes" id="UP000007264"/>
    </source>
</evidence>
<evidence type="ECO:0000256" key="1">
    <source>
        <dbReference type="ARBA" id="ARBA00004906"/>
    </source>
</evidence>
<dbReference type="EMBL" id="AGSI01000005">
    <property type="protein sequence ID" value="EIE24483.1"/>
    <property type="molecule type" value="Genomic_DNA"/>
</dbReference>
<dbReference type="GeneID" id="17042485"/>
<keyword evidence="4" id="KW-0677">Repeat</keyword>
<dbReference type="InterPro" id="IPR044066">
    <property type="entry name" value="TRIAD_supradom"/>
</dbReference>
<dbReference type="GO" id="GO:0000151">
    <property type="term" value="C:ubiquitin ligase complex"/>
    <property type="evidence" value="ECO:0007669"/>
    <property type="project" value="TreeGrafter"/>
</dbReference>
<dbReference type="STRING" id="574566.I0Z1G4"/>
<accession>I0Z1G4</accession>
<dbReference type="SMART" id="SM00647">
    <property type="entry name" value="IBR"/>
    <property type="match status" value="2"/>
</dbReference>
<dbReference type="GO" id="GO:0008270">
    <property type="term" value="F:zinc ion binding"/>
    <property type="evidence" value="ECO:0007669"/>
    <property type="project" value="UniProtKB-KW"/>
</dbReference>
<dbReference type="GO" id="GO:0043161">
    <property type="term" value="P:proteasome-mediated ubiquitin-dependent protein catabolic process"/>
    <property type="evidence" value="ECO:0007669"/>
    <property type="project" value="TreeGrafter"/>
</dbReference>
<dbReference type="OrthoDB" id="546833at2759"/>
<evidence type="ECO:0000256" key="2">
    <source>
        <dbReference type="ARBA" id="ARBA00022679"/>
    </source>
</evidence>
<dbReference type="GO" id="GO:0043130">
    <property type="term" value="F:ubiquitin binding"/>
    <property type="evidence" value="ECO:0007669"/>
    <property type="project" value="TreeGrafter"/>
</dbReference>
<evidence type="ECO:0000256" key="4">
    <source>
        <dbReference type="ARBA" id="ARBA00022737"/>
    </source>
</evidence>
<dbReference type="PANTHER" id="PTHR22770:SF13">
    <property type="entry name" value="RING-TYPE DOMAIN-CONTAINING PROTEIN"/>
    <property type="match status" value="1"/>
</dbReference>
<evidence type="ECO:0000313" key="10">
    <source>
        <dbReference type="EMBL" id="EIE24483.1"/>
    </source>
</evidence>
<feature type="compositionally biased region" description="Gly residues" evidence="8">
    <location>
        <begin position="201"/>
        <end position="217"/>
    </location>
</feature>
<dbReference type="Proteomes" id="UP000007264">
    <property type="component" value="Unassembled WGS sequence"/>
</dbReference>
<dbReference type="AlphaFoldDB" id="I0Z1G4"/>
<dbReference type="eggNOG" id="KOG1812">
    <property type="taxonomic scope" value="Eukaryota"/>
</dbReference>
<dbReference type="SUPFAM" id="SSF57850">
    <property type="entry name" value="RING/U-box"/>
    <property type="match status" value="2"/>
</dbReference>
<reference evidence="10 11" key="1">
    <citation type="journal article" date="2012" name="Genome Biol.">
        <title>The genome of the polar eukaryotic microalga coccomyxa subellipsoidea reveals traits of cold adaptation.</title>
        <authorList>
            <person name="Blanc G."/>
            <person name="Agarkova I."/>
            <person name="Grimwood J."/>
            <person name="Kuo A."/>
            <person name="Brueggeman A."/>
            <person name="Dunigan D."/>
            <person name="Gurnon J."/>
            <person name="Ladunga I."/>
            <person name="Lindquist E."/>
            <person name="Lucas S."/>
            <person name="Pangilinan J."/>
            <person name="Proschold T."/>
            <person name="Salamov A."/>
            <person name="Schmutz J."/>
            <person name="Weeks D."/>
            <person name="Yamada T."/>
            <person name="Claverie J.M."/>
            <person name="Grigoriev I."/>
            <person name="Van Etten J."/>
            <person name="Lomsadze A."/>
            <person name="Borodovsky M."/>
        </authorList>
    </citation>
    <scope>NUCLEOTIDE SEQUENCE [LARGE SCALE GENOMIC DNA]</scope>
    <source>
        <strain evidence="10 11">C-169</strain>
    </source>
</reference>
<feature type="domain" description="RING-type" evidence="9">
    <location>
        <begin position="136"/>
        <end position="375"/>
    </location>
</feature>
<organism evidence="10 11">
    <name type="scientific">Coccomyxa subellipsoidea (strain C-169)</name>
    <name type="common">Green microalga</name>
    <dbReference type="NCBI Taxonomy" id="574566"/>
    <lineage>
        <taxon>Eukaryota</taxon>
        <taxon>Viridiplantae</taxon>
        <taxon>Chlorophyta</taxon>
        <taxon>core chlorophytes</taxon>
        <taxon>Trebouxiophyceae</taxon>
        <taxon>Trebouxiophyceae incertae sedis</taxon>
        <taxon>Coccomyxaceae</taxon>
        <taxon>Coccomyxa</taxon>
        <taxon>Coccomyxa subellipsoidea</taxon>
    </lineage>
</organism>
<keyword evidence="6" id="KW-0833">Ubl conjugation pathway</keyword>
<keyword evidence="11" id="KW-1185">Reference proteome</keyword>
<evidence type="ECO:0000256" key="8">
    <source>
        <dbReference type="SAM" id="MobiDB-lite"/>
    </source>
</evidence>
<dbReference type="InterPro" id="IPR002867">
    <property type="entry name" value="IBR_dom"/>
</dbReference>
<dbReference type="InterPro" id="IPR051628">
    <property type="entry name" value="LUBAC_E3_Ligases"/>
</dbReference>
<proteinExistence type="predicted"/>
<dbReference type="CDD" id="cd20336">
    <property type="entry name" value="Rcat_RBR"/>
    <property type="match status" value="1"/>
</dbReference>
<comment type="caution">
    <text evidence="10">The sequence shown here is derived from an EMBL/GenBank/DDBJ whole genome shotgun (WGS) entry which is preliminary data.</text>
</comment>